<dbReference type="Proteomes" id="UP000232227">
    <property type="component" value="Chromosome"/>
</dbReference>
<gene>
    <name evidence="1" type="ORF">CP520_00285</name>
</gene>
<sequence>MKSLLAAIAATTLSASPAVATTTTIQSNKIEENKNDYALASATKPNIYNGYTQNQLTVMNVDDKKDTYKGAAYEEGYKTNIKNQTGAGKNKWYENNVTDYSKVFNNSAEKDKWVANNRWVTLNIEVKYNTWNSWYGWSNPLGTGGKYTNFETINETFALQGSSTSNHDIKYYTDGDHSENERVKLVAREIWEGNSLKIVLSYQGLVKWQSGSNVKHAGIIAGRNSTWGMSKDYGDFDLKNLNASKILTTVGYGTYRVNMDDIFIQILQEREKLNQVTKEITDWKLLVSTNISDFNNVITFKVGENDAIVKDMNDVLSGKYNGLGTDMVMEVSSNGITLKYNNATTGRSSNNVFSFPSSAYAYKIATEKLTWDGISGATLVSYAK</sequence>
<dbReference type="AlphaFoldDB" id="A0A291IQZ7"/>
<evidence type="ECO:0000313" key="1">
    <source>
        <dbReference type="EMBL" id="ATG97203.1"/>
    </source>
</evidence>
<organism evidence="1 2">
    <name type="scientific">Mesoplasma lactucae ATCC 49193</name>
    <dbReference type="NCBI Taxonomy" id="81460"/>
    <lineage>
        <taxon>Bacteria</taxon>
        <taxon>Bacillati</taxon>
        <taxon>Mycoplasmatota</taxon>
        <taxon>Mollicutes</taxon>
        <taxon>Entomoplasmatales</taxon>
        <taxon>Entomoplasmataceae</taxon>
        <taxon>Mesoplasma</taxon>
    </lineage>
</organism>
<dbReference type="OrthoDB" id="400200at2"/>
<proteinExistence type="predicted"/>
<dbReference type="KEGG" id="mlac:CP520_00285"/>
<accession>A0A291IQZ7</accession>
<protein>
    <submittedName>
        <fullName evidence="1">Uncharacterized protein</fullName>
    </submittedName>
</protein>
<dbReference type="RefSeq" id="WP_096862491.1">
    <property type="nucleotide sequence ID" value="NZ_CP023668.1"/>
</dbReference>
<name>A0A291IQZ7_9MOLU</name>
<reference evidence="1 2" key="1">
    <citation type="submission" date="2017-09" db="EMBL/GenBank/DDBJ databases">
        <title>SPAdes assembly of the Mesoplasma lactucae genome.</title>
        <authorList>
            <person name="Knight T.F."/>
            <person name="Rubinstein R."/>
            <person name="Citino T."/>
        </authorList>
    </citation>
    <scope>NUCLEOTIDE SEQUENCE [LARGE SCALE GENOMIC DNA]</scope>
    <source>
        <strain evidence="1 2">831-C4</strain>
    </source>
</reference>
<keyword evidence="2" id="KW-1185">Reference proteome</keyword>
<dbReference type="EMBL" id="CP023668">
    <property type="protein sequence ID" value="ATG97203.1"/>
    <property type="molecule type" value="Genomic_DNA"/>
</dbReference>
<evidence type="ECO:0000313" key="2">
    <source>
        <dbReference type="Proteomes" id="UP000232227"/>
    </source>
</evidence>